<keyword evidence="3" id="KW-0699">rRNA-binding</keyword>
<gene>
    <name evidence="3" type="primary">rpsF</name>
    <name evidence="5" type="ORF">A2561_00240</name>
</gene>
<dbReference type="InterPro" id="IPR020814">
    <property type="entry name" value="Ribosomal_S6_plastid/chlpt"/>
</dbReference>
<evidence type="ECO:0000313" key="5">
    <source>
        <dbReference type="EMBL" id="OGZ89704.1"/>
    </source>
</evidence>
<dbReference type="GO" id="GO:0005737">
    <property type="term" value="C:cytoplasm"/>
    <property type="evidence" value="ECO:0007669"/>
    <property type="project" value="UniProtKB-ARBA"/>
</dbReference>
<dbReference type="InterPro" id="IPR000529">
    <property type="entry name" value="Ribosomal_bS6"/>
</dbReference>
<dbReference type="GO" id="GO:1990904">
    <property type="term" value="C:ribonucleoprotein complex"/>
    <property type="evidence" value="ECO:0007669"/>
    <property type="project" value="UniProtKB-KW"/>
</dbReference>
<proteinExistence type="inferred from homology"/>
<dbReference type="GO" id="GO:0006412">
    <property type="term" value="P:translation"/>
    <property type="evidence" value="ECO:0007669"/>
    <property type="project" value="UniProtKB-UniRule"/>
</dbReference>
<feature type="region of interest" description="Disordered" evidence="4">
    <location>
        <begin position="143"/>
        <end position="175"/>
    </location>
</feature>
<keyword evidence="3" id="KW-0694">RNA-binding</keyword>
<evidence type="ECO:0000256" key="4">
    <source>
        <dbReference type="SAM" id="MobiDB-lite"/>
    </source>
</evidence>
<dbReference type="PANTHER" id="PTHR21011:SF1">
    <property type="entry name" value="SMALL RIBOSOMAL SUBUNIT PROTEIN BS6M"/>
    <property type="match status" value="1"/>
</dbReference>
<comment type="similarity">
    <text evidence="1 3">Belongs to the bacterial ribosomal protein bS6 family.</text>
</comment>
<dbReference type="AlphaFoldDB" id="A0A1G2JRC3"/>
<dbReference type="InterPro" id="IPR014717">
    <property type="entry name" value="Transl_elong_EF1B/ribsomal_bS6"/>
</dbReference>
<keyword evidence="3" id="KW-0687">Ribonucleoprotein</keyword>
<dbReference type="SUPFAM" id="SSF54995">
    <property type="entry name" value="Ribosomal protein S6"/>
    <property type="match status" value="1"/>
</dbReference>
<reference evidence="5 6" key="1">
    <citation type="journal article" date="2016" name="Nat. Commun.">
        <title>Thousands of microbial genomes shed light on interconnected biogeochemical processes in an aquifer system.</title>
        <authorList>
            <person name="Anantharaman K."/>
            <person name="Brown C.T."/>
            <person name="Hug L.A."/>
            <person name="Sharon I."/>
            <person name="Castelle C.J."/>
            <person name="Probst A.J."/>
            <person name="Thomas B.C."/>
            <person name="Singh A."/>
            <person name="Wilkins M.J."/>
            <person name="Karaoz U."/>
            <person name="Brodie E.L."/>
            <person name="Williams K.H."/>
            <person name="Hubbard S.S."/>
            <person name="Banfield J.F."/>
        </authorList>
    </citation>
    <scope>NUCLEOTIDE SEQUENCE [LARGE SCALE GENOMIC DNA]</scope>
</reference>
<dbReference type="GO" id="GO:0003735">
    <property type="term" value="F:structural constituent of ribosome"/>
    <property type="evidence" value="ECO:0007669"/>
    <property type="project" value="InterPro"/>
</dbReference>
<sequence length="190" mass="21649">MKNYELTYIISPNMTAEEAQAKAKELESKIQAKEGVILKSQKPVAKTLSYQIKKFGSGFFGILEFQIEPEALLDIKNLIEKDNQFIRHIILVINPAKKQKERRQRIKPVSIALAIAEEVKEDAGKIANFIKEEIIKPVEEKIESMTEQKPVSPTSGEEKKATVKKARSEKNKEKVEIEDIDKKLDEILSE</sequence>
<dbReference type="Proteomes" id="UP000178935">
    <property type="component" value="Unassembled WGS sequence"/>
</dbReference>
<comment type="caution">
    <text evidence="5">The sequence shown here is derived from an EMBL/GenBank/DDBJ whole genome shotgun (WGS) entry which is preliminary data.</text>
</comment>
<evidence type="ECO:0000256" key="3">
    <source>
        <dbReference type="HAMAP-Rule" id="MF_00360"/>
    </source>
</evidence>
<evidence type="ECO:0000256" key="2">
    <source>
        <dbReference type="ARBA" id="ARBA00035294"/>
    </source>
</evidence>
<accession>A0A1G2JRC3</accession>
<keyword evidence="3 5" id="KW-0689">Ribosomal protein</keyword>
<evidence type="ECO:0000256" key="1">
    <source>
        <dbReference type="ARBA" id="ARBA00009512"/>
    </source>
</evidence>
<dbReference type="EMBL" id="MHPU01000003">
    <property type="protein sequence ID" value="OGZ89704.1"/>
    <property type="molecule type" value="Genomic_DNA"/>
</dbReference>
<dbReference type="GO" id="GO:0070181">
    <property type="term" value="F:small ribosomal subunit rRNA binding"/>
    <property type="evidence" value="ECO:0007669"/>
    <property type="project" value="TreeGrafter"/>
</dbReference>
<comment type="function">
    <text evidence="3">Binds together with bS18 to 16S ribosomal RNA.</text>
</comment>
<evidence type="ECO:0000313" key="6">
    <source>
        <dbReference type="Proteomes" id="UP000178935"/>
    </source>
</evidence>
<dbReference type="NCBIfam" id="TIGR00166">
    <property type="entry name" value="S6"/>
    <property type="match status" value="1"/>
</dbReference>
<dbReference type="Gene3D" id="3.30.70.60">
    <property type="match status" value="1"/>
</dbReference>
<dbReference type="GO" id="GO:0005840">
    <property type="term" value="C:ribosome"/>
    <property type="evidence" value="ECO:0007669"/>
    <property type="project" value="UniProtKB-KW"/>
</dbReference>
<dbReference type="Pfam" id="PF01250">
    <property type="entry name" value="Ribosomal_S6"/>
    <property type="match status" value="1"/>
</dbReference>
<organism evidence="5 6">
    <name type="scientific">Candidatus Staskawiczbacteria bacterium RIFOXYD1_FULL_32_13</name>
    <dbReference type="NCBI Taxonomy" id="1802234"/>
    <lineage>
        <taxon>Bacteria</taxon>
        <taxon>Candidatus Staskawicziibacteriota</taxon>
    </lineage>
</organism>
<dbReference type="PANTHER" id="PTHR21011">
    <property type="entry name" value="MITOCHONDRIAL 28S RIBOSOMAL PROTEIN S6"/>
    <property type="match status" value="1"/>
</dbReference>
<dbReference type="InterPro" id="IPR035980">
    <property type="entry name" value="Ribosomal_bS6_sf"/>
</dbReference>
<feature type="compositionally biased region" description="Basic and acidic residues" evidence="4">
    <location>
        <begin position="156"/>
        <end position="175"/>
    </location>
</feature>
<dbReference type="HAMAP" id="MF_00360">
    <property type="entry name" value="Ribosomal_bS6"/>
    <property type="match status" value="1"/>
</dbReference>
<name>A0A1G2JRC3_9BACT</name>
<dbReference type="CDD" id="cd00473">
    <property type="entry name" value="bS6"/>
    <property type="match status" value="1"/>
</dbReference>
<protein>
    <recommendedName>
        <fullName evidence="2 3">Small ribosomal subunit protein bS6</fullName>
    </recommendedName>
</protein>